<evidence type="ECO:0000256" key="7">
    <source>
        <dbReference type="ARBA" id="ARBA00023136"/>
    </source>
</evidence>
<organism evidence="9 10">
    <name type="scientific">Rhodococcus gannanensis</name>
    <dbReference type="NCBI Taxonomy" id="1960308"/>
    <lineage>
        <taxon>Bacteria</taxon>
        <taxon>Bacillati</taxon>
        <taxon>Actinomycetota</taxon>
        <taxon>Actinomycetes</taxon>
        <taxon>Mycobacteriales</taxon>
        <taxon>Nocardiaceae</taxon>
        <taxon>Rhodococcus</taxon>
    </lineage>
</organism>
<name>A0ABW4P9L2_9NOCA</name>
<feature type="transmembrane region" description="Helical" evidence="8">
    <location>
        <begin position="127"/>
        <end position="154"/>
    </location>
</feature>
<evidence type="ECO:0000313" key="10">
    <source>
        <dbReference type="Proteomes" id="UP001597286"/>
    </source>
</evidence>
<proteinExistence type="inferred from homology"/>
<dbReference type="RefSeq" id="WP_378487168.1">
    <property type="nucleotide sequence ID" value="NZ_JBHUFB010000019.1"/>
</dbReference>
<dbReference type="PANTHER" id="PTHR34979">
    <property type="entry name" value="INNER MEMBRANE PROTEIN YGAZ"/>
    <property type="match status" value="1"/>
</dbReference>
<accession>A0ABW4P9L2</accession>
<sequence length="230" mass="23531">MRSVWRTIDGGLRRDIALVSLADGLVGISYGAIAVGLGFAPWVPVLMSVVVLAGASEFLFVGIVAAGGSLLAALAGGLIVNARHLPFGLAVGDTAGRGWRRGLGAHLLNDESTVFALGQRDPDRRRAVFWLSGIGIGICWPLGALIGATVGSFIDDIDAFGLDAMFPAVLLALVVPALRDRATASVALVGAAIALAATPFLPTGIPVLLALVALVALIWIKPGRTEAVPA</sequence>
<dbReference type="PANTHER" id="PTHR34979:SF1">
    <property type="entry name" value="INNER MEMBRANE PROTEIN YGAZ"/>
    <property type="match status" value="1"/>
</dbReference>
<evidence type="ECO:0000256" key="8">
    <source>
        <dbReference type="SAM" id="Phobius"/>
    </source>
</evidence>
<keyword evidence="7 8" id="KW-0472">Membrane</keyword>
<evidence type="ECO:0000256" key="4">
    <source>
        <dbReference type="ARBA" id="ARBA00022475"/>
    </source>
</evidence>
<comment type="caution">
    <text evidence="9">The sequence shown here is derived from an EMBL/GenBank/DDBJ whole genome shotgun (WGS) entry which is preliminary data.</text>
</comment>
<keyword evidence="3" id="KW-0813">Transport</keyword>
<feature type="transmembrane region" description="Helical" evidence="8">
    <location>
        <begin position="187"/>
        <end position="220"/>
    </location>
</feature>
<protein>
    <submittedName>
        <fullName evidence="9">AzlC family ABC transporter permease</fullName>
    </submittedName>
</protein>
<keyword evidence="4" id="KW-1003">Cell membrane</keyword>
<comment type="similarity">
    <text evidence="2">Belongs to the AzlC family.</text>
</comment>
<keyword evidence="5 8" id="KW-0812">Transmembrane</keyword>
<dbReference type="Proteomes" id="UP001597286">
    <property type="component" value="Unassembled WGS sequence"/>
</dbReference>
<evidence type="ECO:0000256" key="6">
    <source>
        <dbReference type="ARBA" id="ARBA00022989"/>
    </source>
</evidence>
<comment type="subcellular location">
    <subcellularLocation>
        <location evidence="1">Cell membrane</location>
        <topology evidence="1">Multi-pass membrane protein</topology>
    </subcellularLocation>
</comment>
<dbReference type="Pfam" id="PF03591">
    <property type="entry name" value="AzlC"/>
    <property type="match status" value="1"/>
</dbReference>
<reference evidence="10" key="1">
    <citation type="journal article" date="2019" name="Int. J. Syst. Evol. Microbiol.">
        <title>The Global Catalogue of Microorganisms (GCM) 10K type strain sequencing project: providing services to taxonomists for standard genome sequencing and annotation.</title>
        <authorList>
            <consortium name="The Broad Institute Genomics Platform"/>
            <consortium name="The Broad Institute Genome Sequencing Center for Infectious Disease"/>
            <person name="Wu L."/>
            <person name="Ma J."/>
        </authorList>
    </citation>
    <scope>NUCLEOTIDE SEQUENCE [LARGE SCALE GENOMIC DNA]</scope>
    <source>
        <strain evidence="10">DT72</strain>
    </source>
</reference>
<gene>
    <name evidence="9" type="ORF">ACFSJG_20960</name>
</gene>
<dbReference type="InterPro" id="IPR011606">
    <property type="entry name" value="Brnchd-chn_aa_trnsp_permease"/>
</dbReference>
<evidence type="ECO:0000256" key="5">
    <source>
        <dbReference type="ARBA" id="ARBA00022692"/>
    </source>
</evidence>
<keyword evidence="10" id="KW-1185">Reference proteome</keyword>
<evidence type="ECO:0000313" key="9">
    <source>
        <dbReference type="EMBL" id="MFD1814696.1"/>
    </source>
</evidence>
<keyword evidence="6 8" id="KW-1133">Transmembrane helix</keyword>
<feature type="transmembrane region" description="Helical" evidence="8">
    <location>
        <begin position="160"/>
        <end position="178"/>
    </location>
</feature>
<evidence type="ECO:0000256" key="3">
    <source>
        <dbReference type="ARBA" id="ARBA00022448"/>
    </source>
</evidence>
<feature type="transmembrane region" description="Helical" evidence="8">
    <location>
        <begin position="58"/>
        <end position="80"/>
    </location>
</feature>
<dbReference type="EMBL" id="JBHUFB010000019">
    <property type="protein sequence ID" value="MFD1814696.1"/>
    <property type="molecule type" value="Genomic_DNA"/>
</dbReference>
<feature type="transmembrane region" description="Helical" evidence="8">
    <location>
        <begin position="21"/>
        <end position="43"/>
    </location>
</feature>
<evidence type="ECO:0000256" key="1">
    <source>
        <dbReference type="ARBA" id="ARBA00004651"/>
    </source>
</evidence>
<evidence type="ECO:0000256" key="2">
    <source>
        <dbReference type="ARBA" id="ARBA00010735"/>
    </source>
</evidence>